<dbReference type="Pfam" id="PF04676">
    <property type="entry name" value="CwfJ_C_2"/>
    <property type="match status" value="1"/>
</dbReference>
<dbReference type="PANTHER" id="PTHR12072:SF5">
    <property type="entry name" value="CWF19-LIKE PROTEIN 2"/>
    <property type="match status" value="1"/>
</dbReference>
<reference evidence="5 6" key="1">
    <citation type="journal article" date="2018" name="Sci. Rep.">
        <title>Raphidocelis subcapitata (=Pseudokirchneriella subcapitata) provides an insight into genome evolution and environmental adaptations in the Sphaeropleales.</title>
        <authorList>
            <person name="Suzuki S."/>
            <person name="Yamaguchi H."/>
            <person name="Nakajima N."/>
            <person name="Kawachi M."/>
        </authorList>
    </citation>
    <scope>NUCLEOTIDE SEQUENCE [LARGE SCALE GENOMIC DNA]</scope>
    <source>
        <strain evidence="5 6">NIES-35</strain>
    </source>
</reference>
<dbReference type="InParanoid" id="A0A2V0P539"/>
<comment type="similarity">
    <text evidence="1">Belongs to the CWF19 family.</text>
</comment>
<dbReference type="AlphaFoldDB" id="A0A2V0P539"/>
<dbReference type="EMBL" id="BDRX01000047">
    <property type="protein sequence ID" value="GBF94032.1"/>
    <property type="molecule type" value="Genomic_DNA"/>
</dbReference>
<evidence type="ECO:0000259" key="3">
    <source>
        <dbReference type="Pfam" id="PF04676"/>
    </source>
</evidence>
<feature type="compositionally biased region" description="Gly residues" evidence="2">
    <location>
        <begin position="447"/>
        <end position="456"/>
    </location>
</feature>
<feature type="region of interest" description="Disordered" evidence="2">
    <location>
        <begin position="1"/>
        <end position="175"/>
    </location>
</feature>
<feature type="compositionally biased region" description="Gly residues" evidence="2">
    <location>
        <begin position="394"/>
        <end position="404"/>
    </location>
</feature>
<feature type="compositionally biased region" description="Low complexity" evidence="2">
    <location>
        <begin position="48"/>
        <end position="60"/>
    </location>
</feature>
<feature type="compositionally biased region" description="Low complexity" evidence="2">
    <location>
        <begin position="435"/>
        <end position="446"/>
    </location>
</feature>
<feature type="region of interest" description="Disordered" evidence="2">
    <location>
        <begin position="323"/>
        <end position="368"/>
    </location>
</feature>
<feature type="compositionally biased region" description="Basic residues" evidence="2">
    <location>
        <begin position="21"/>
        <end position="47"/>
    </location>
</feature>
<feature type="compositionally biased region" description="Gly residues" evidence="2">
    <location>
        <begin position="61"/>
        <end position="86"/>
    </location>
</feature>
<feature type="compositionally biased region" description="Basic and acidic residues" evidence="2">
    <location>
        <begin position="91"/>
        <end position="138"/>
    </location>
</feature>
<feature type="region of interest" description="Disordered" evidence="2">
    <location>
        <begin position="218"/>
        <end position="306"/>
    </location>
</feature>
<evidence type="ECO:0000256" key="1">
    <source>
        <dbReference type="ARBA" id="ARBA00006795"/>
    </source>
</evidence>
<proteinExistence type="inferred from homology"/>
<comment type="caution">
    <text evidence="5">The sequence shown here is derived from an EMBL/GenBank/DDBJ whole genome shotgun (WGS) entry which is preliminary data.</text>
</comment>
<gene>
    <name evidence="5" type="ORF">Rsub_07300</name>
</gene>
<feature type="region of interest" description="Disordered" evidence="2">
    <location>
        <begin position="382"/>
        <end position="461"/>
    </location>
</feature>
<protein>
    <recommendedName>
        <fullName evidence="7">Cwf19-like C-terminal domain-containing protein</fullName>
    </recommendedName>
</protein>
<feature type="domain" description="Cwf19-like C-terminal" evidence="4">
    <location>
        <begin position="647"/>
        <end position="768"/>
    </location>
</feature>
<name>A0A2V0P539_9CHLO</name>
<feature type="compositionally biased region" description="Low complexity" evidence="2">
    <location>
        <begin position="153"/>
        <end position="173"/>
    </location>
</feature>
<dbReference type="FunCoup" id="A0A2V0P539">
    <property type="interactions" value="2057"/>
</dbReference>
<dbReference type="Proteomes" id="UP000247498">
    <property type="component" value="Unassembled WGS sequence"/>
</dbReference>
<dbReference type="InterPro" id="IPR006767">
    <property type="entry name" value="Cwf19-like_C_dom-2"/>
</dbReference>
<dbReference type="Pfam" id="PF04677">
    <property type="entry name" value="CwfJ_C_1"/>
    <property type="match status" value="1"/>
</dbReference>
<dbReference type="GO" id="GO:0000398">
    <property type="term" value="P:mRNA splicing, via spliceosome"/>
    <property type="evidence" value="ECO:0007669"/>
    <property type="project" value="TreeGrafter"/>
</dbReference>
<feature type="compositionally biased region" description="Low complexity" evidence="2">
    <location>
        <begin position="411"/>
        <end position="421"/>
    </location>
</feature>
<organism evidence="5 6">
    <name type="scientific">Raphidocelis subcapitata</name>
    <dbReference type="NCBI Taxonomy" id="307507"/>
    <lineage>
        <taxon>Eukaryota</taxon>
        <taxon>Viridiplantae</taxon>
        <taxon>Chlorophyta</taxon>
        <taxon>core chlorophytes</taxon>
        <taxon>Chlorophyceae</taxon>
        <taxon>CS clade</taxon>
        <taxon>Sphaeropleales</taxon>
        <taxon>Selenastraceae</taxon>
        <taxon>Raphidocelis</taxon>
    </lineage>
</organism>
<dbReference type="STRING" id="307507.A0A2V0P539"/>
<sequence length="879" mass="92357">MLGGIALADKASLEREYAKERSKKHKKDKKKAKKSKSHKDKSQKKSKGGSASGSDSDASGSSGGGGGGSPPRGGGGSGGDGGGGGEAPARPQREDWMTVPMERSRPREEEAAEANKEPEKPAEEHYGLKCMDPERQQRQMEQQQRDGGGAAGAGEAAAAAAEPAAPAARRPAIGDGGASWRLKALKRAQEQARERGGDVSEFVAERWGSMAQLTKSLTEGRAAHDKAHLSAARQRAAGGITGLGSRGGGRDGDDGGDGDGERGGERGGRGGDRGGRGGGERGGDRGGGGDRERGGGGGGERGGPAAAAWLTAEQAAAAAGLACQYAQHKACAARRPDGRRGDERRRDERGGGRGGGRGGASQAQRELLESVAGSLNAFADDGSFLDRFKQPRGGNSGGEEGGPGSDEEMAEAGAGEAAAAAAPPPRQREQEQREQAPPQQQQQQAADGGGGGGGGNNRDVAAALRARLGAAGGGSNRDVAAALRARLGGRPAADGGGGADGAGPPREVVALPLVDASGRAAPGAFGRDGAGEAARRVEAAAGGRPAKRVQRYGKDGEKERYFADDDSVDLQTLVKRAKYGDDAGADDMDAAFARNVAAKKRYKGNELDPEEEYENDGGLEMFESRKRRGDPQQQAQRDKTRQIASFQRQQKAEDACAHCFSSSRRPRHLTIAIGQSTYLALVAKGRLGEGHCYIAPAEHVASMRQLDDAAWTEVRNFQKCLLQMAMASGRDVMFLETAMRLTGGRAHAVMEAVFVEPEVMAKAPLYFKQAIEHAESEWSTHHAKRLIDTKAKGLRGSVPPGFPYFYVQFGYAAGYAHVIDDESTFDRDFGRQVVVGLLRLPAEEMHRRQRPEPQAVQERAAAEFRRSFDKYDWTKALAG</sequence>
<dbReference type="InterPro" id="IPR040194">
    <property type="entry name" value="Cwf19-like"/>
</dbReference>
<feature type="compositionally biased region" description="Basic and acidic residues" evidence="2">
    <location>
        <begin position="248"/>
        <end position="294"/>
    </location>
</feature>
<evidence type="ECO:0000313" key="6">
    <source>
        <dbReference type="Proteomes" id="UP000247498"/>
    </source>
</evidence>
<accession>A0A2V0P539</accession>
<keyword evidence="6" id="KW-1185">Reference proteome</keyword>
<evidence type="ECO:0000313" key="5">
    <source>
        <dbReference type="EMBL" id="GBF94032.1"/>
    </source>
</evidence>
<dbReference type="InterPro" id="IPR006768">
    <property type="entry name" value="Cwf19-like_C_dom-1"/>
</dbReference>
<feature type="region of interest" description="Disordered" evidence="2">
    <location>
        <begin position="625"/>
        <end position="647"/>
    </location>
</feature>
<dbReference type="GO" id="GO:0071014">
    <property type="term" value="C:post-mRNA release spliceosomal complex"/>
    <property type="evidence" value="ECO:0007669"/>
    <property type="project" value="TreeGrafter"/>
</dbReference>
<feature type="domain" description="Cwf19-like protein C-terminal" evidence="3">
    <location>
        <begin position="777"/>
        <end position="874"/>
    </location>
</feature>
<evidence type="ECO:0008006" key="7">
    <source>
        <dbReference type="Google" id="ProtNLM"/>
    </source>
</evidence>
<evidence type="ECO:0000256" key="2">
    <source>
        <dbReference type="SAM" id="MobiDB-lite"/>
    </source>
</evidence>
<feature type="compositionally biased region" description="Basic and acidic residues" evidence="2">
    <location>
        <begin position="334"/>
        <end position="351"/>
    </location>
</feature>
<dbReference type="PANTHER" id="PTHR12072">
    <property type="entry name" value="CWF19, CELL CYCLE CONTROL PROTEIN"/>
    <property type="match status" value="1"/>
</dbReference>
<evidence type="ECO:0000259" key="4">
    <source>
        <dbReference type="Pfam" id="PF04677"/>
    </source>
</evidence>
<feature type="compositionally biased region" description="Basic and acidic residues" evidence="2">
    <location>
        <begin position="11"/>
        <end position="20"/>
    </location>
</feature>
<dbReference type="OrthoDB" id="2113965at2759"/>